<feature type="domain" description="HAMP" evidence="12">
    <location>
        <begin position="190"/>
        <end position="242"/>
    </location>
</feature>
<evidence type="ECO:0000256" key="1">
    <source>
        <dbReference type="ARBA" id="ARBA00000085"/>
    </source>
</evidence>
<evidence type="ECO:0000256" key="8">
    <source>
        <dbReference type="ARBA" id="ARBA00022777"/>
    </source>
</evidence>
<proteinExistence type="predicted"/>
<dbReference type="InterPro" id="IPR036097">
    <property type="entry name" value="HisK_dim/P_sf"/>
</dbReference>
<dbReference type="GO" id="GO:0005886">
    <property type="term" value="C:plasma membrane"/>
    <property type="evidence" value="ECO:0007669"/>
    <property type="project" value="UniProtKB-SubCell"/>
</dbReference>
<feature type="domain" description="Histidine kinase" evidence="11">
    <location>
        <begin position="250"/>
        <end position="488"/>
    </location>
</feature>
<dbReference type="InterPro" id="IPR005467">
    <property type="entry name" value="His_kinase_dom"/>
</dbReference>
<dbReference type="InterPro" id="IPR050980">
    <property type="entry name" value="2C_sensor_his_kinase"/>
</dbReference>
<keyword evidence="7" id="KW-0547">Nucleotide-binding</keyword>
<gene>
    <name evidence="13" type="ORF">DXX94_07290</name>
</gene>
<dbReference type="InterPro" id="IPR003660">
    <property type="entry name" value="HAMP_dom"/>
</dbReference>
<dbReference type="PANTHER" id="PTHR44936">
    <property type="entry name" value="SENSOR PROTEIN CREC"/>
    <property type="match status" value="1"/>
</dbReference>
<dbReference type="Proteomes" id="UP000256899">
    <property type="component" value="Unassembled WGS sequence"/>
</dbReference>
<evidence type="ECO:0000256" key="7">
    <source>
        <dbReference type="ARBA" id="ARBA00022741"/>
    </source>
</evidence>
<dbReference type="GO" id="GO:0000155">
    <property type="term" value="F:phosphorelay sensor kinase activity"/>
    <property type="evidence" value="ECO:0007669"/>
    <property type="project" value="InterPro"/>
</dbReference>
<evidence type="ECO:0000259" key="12">
    <source>
        <dbReference type="PROSITE" id="PS50885"/>
    </source>
</evidence>
<dbReference type="AlphaFoldDB" id="A0A3E0U1P8"/>
<evidence type="ECO:0000256" key="4">
    <source>
        <dbReference type="ARBA" id="ARBA00022475"/>
    </source>
</evidence>
<dbReference type="EC" id="2.7.13.3" evidence="3"/>
<dbReference type="CDD" id="cd00082">
    <property type="entry name" value="HisKA"/>
    <property type="match status" value="1"/>
</dbReference>
<evidence type="ECO:0000256" key="3">
    <source>
        <dbReference type="ARBA" id="ARBA00012438"/>
    </source>
</evidence>
<dbReference type="SUPFAM" id="SSF55874">
    <property type="entry name" value="ATPase domain of HSP90 chaperone/DNA topoisomerase II/histidine kinase"/>
    <property type="match status" value="1"/>
</dbReference>
<dbReference type="PROSITE" id="PS50885">
    <property type="entry name" value="HAMP"/>
    <property type="match status" value="1"/>
</dbReference>
<evidence type="ECO:0000256" key="6">
    <source>
        <dbReference type="ARBA" id="ARBA00022679"/>
    </source>
</evidence>
<dbReference type="InterPro" id="IPR036890">
    <property type="entry name" value="HATPase_C_sf"/>
</dbReference>
<evidence type="ECO:0000256" key="10">
    <source>
        <dbReference type="SAM" id="Phobius"/>
    </source>
</evidence>
<dbReference type="PROSITE" id="PS50109">
    <property type="entry name" value="HIS_KIN"/>
    <property type="match status" value="1"/>
</dbReference>
<keyword evidence="6" id="KW-0808">Transferase</keyword>
<evidence type="ECO:0000256" key="5">
    <source>
        <dbReference type="ARBA" id="ARBA00022553"/>
    </source>
</evidence>
<evidence type="ECO:0000313" key="14">
    <source>
        <dbReference type="Proteomes" id="UP000256899"/>
    </source>
</evidence>
<dbReference type="RefSeq" id="WP_116014853.1">
    <property type="nucleotide sequence ID" value="NZ_QUOT01000001.1"/>
</dbReference>
<dbReference type="Gene3D" id="1.10.287.130">
    <property type="match status" value="1"/>
</dbReference>
<dbReference type="CDD" id="cd06225">
    <property type="entry name" value="HAMP"/>
    <property type="match status" value="1"/>
</dbReference>
<keyword evidence="5" id="KW-0597">Phosphoprotein</keyword>
<dbReference type="PRINTS" id="PR00344">
    <property type="entry name" value="BCTRLSENSOR"/>
</dbReference>
<organism evidence="13 14">
    <name type="scientific">Thalassotalea euphylliae</name>
    <dbReference type="NCBI Taxonomy" id="1655234"/>
    <lineage>
        <taxon>Bacteria</taxon>
        <taxon>Pseudomonadati</taxon>
        <taxon>Pseudomonadota</taxon>
        <taxon>Gammaproteobacteria</taxon>
        <taxon>Alteromonadales</taxon>
        <taxon>Colwelliaceae</taxon>
        <taxon>Thalassotalea</taxon>
    </lineage>
</organism>
<accession>A0A3E0U1P8</accession>
<keyword evidence="14" id="KW-1185">Reference proteome</keyword>
<keyword evidence="10" id="KW-0472">Membrane</keyword>
<dbReference type="SMART" id="SM00387">
    <property type="entry name" value="HATPase_c"/>
    <property type="match status" value="1"/>
</dbReference>
<keyword evidence="9" id="KW-0067">ATP-binding</keyword>
<comment type="subcellular location">
    <subcellularLocation>
        <location evidence="2">Cell membrane</location>
        <topology evidence="2">Multi-pass membrane protein</topology>
    </subcellularLocation>
</comment>
<reference evidence="14" key="1">
    <citation type="submission" date="2018-08" db="EMBL/GenBank/DDBJ databases">
        <title>Thalassotalea euphylliae genome.</title>
        <authorList>
            <person name="Summers S."/>
            <person name="Rice S.A."/>
            <person name="Freckelton M.L."/>
            <person name="Nedved B.T."/>
            <person name="Hadfield M.G."/>
        </authorList>
    </citation>
    <scope>NUCLEOTIDE SEQUENCE [LARGE SCALE GENOMIC DNA]</scope>
    <source>
        <strain evidence="14">H3</strain>
    </source>
</reference>
<dbReference type="EMBL" id="QUOT01000001">
    <property type="protein sequence ID" value="REL30527.1"/>
    <property type="molecule type" value="Genomic_DNA"/>
</dbReference>
<dbReference type="PANTHER" id="PTHR44936:SF10">
    <property type="entry name" value="SENSOR PROTEIN RSTB"/>
    <property type="match status" value="1"/>
</dbReference>
<dbReference type="GO" id="GO:0005524">
    <property type="term" value="F:ATP binding"/>
    <property type="evidence" value="ECO:0007669"/>
    <property type="project" value="UniProtKB-KW"/>
</dbReference>
<name>A0A3E0U1P8_9GAMM</name>
<keyword evidence="4" id="KW-1003">Cell membrane</keyword>
<protein>
    <recommendedName>
        <fullName evidence="3">histidine kinase</fullName>
        <ecNumber evidence="3">2.7.13.3</ecNumber>
    </recommendedName>
</protein>
<feature type="transmembrane region" description="Helical" evidence="10">
    <location>
        <begin position="171"/>
        <end position="191"/>
    </location>
</feature>
<evidence type="ECO:0000256" key="9">
    <source>
        <dbReference type="ARBA" id="ARBA00022840"/>
    </source>
</evidence>
<keyword evidence="10" id="KW-0812">Transmembrane</keyword>
<dbReference type="Pfam" id="PF02518">
    <property type="entry name" value="HATPase_c"/>
    <property type="match status" value="1"/>
</dbReference>
<dbReference type="InterPro" id="IPR003661">
    <property type="entry name" value="HisK_dim/P_dom"/>
</dbReference>
<comment type="caution">
    <text evidence="13">The sequence shown here is derived from an EMBL/GenBank/DDBJ whole genome shotgun (WGS) entry which is preliminary data.</text>
</comment>
<dbReference type="SUPFAM" id="SSF47384">
    <property type="entry name" value="Homodimeric domain of signal transducing histidine kinase"/>
    <property type="match status" value="1"/>
</dbReference>
<keyword evidence="10" id="KW-1133">Transmembrane helix</keyword>
<evidence type="ECO:0000259" key="11">
    <source>
        <dbReference type="PROSITE" id="PS50109"/>
    </source>
</evidence>
<evidence type="ECO:0000256" key="2">
    <source>
        <dbReference type="ARBA" id="ARBA00004651"/>
    </source>
</evidence>
<dbReference type="InterPro" id="IPR003594">
    <property type="entry name" value="HATPase_dom"/>
</dbReference>
<dbReference type="InterPro" id="IPR004358">
    <property type="entry name" value="Sig_transdc_His_kin-like_C"/>
</dbReference>
<dbReference type="Pfam" id="PF00512">
    <property type="entry name" value="HisKA"/>
    <property type="match status" value="1"/>
</dbReference>
<dbReference type="Gene3D" id="3.30.565.10">
    <property type="entry name" value="Histidine kinase-like ATPase, C-terminal domain"/>
    <property type="match status" value="1"/>
</dbReference>
<sequence>MKNLFIRLYLFLILTLVGLGWSIDLLYNATLNKAVVAERQLTSDLELHKGTFFLLETELKRQPAPTREQHLTAITTSFGYPVSLLHLAELTSIAERVQTPLSQAQLDYLGLGGIVTLYDDIAGESWFFKTLTPTQVNPRTSPEAIQVGASEQANIIALGPILTESAGQTDAVYTLIFFIGLALVVFIWVWPISRGLMSLTKAATIFGQGDFSVRASTKVAKPLEQLVLRFNSMAARIQRLIKSHQELSHAVSHELRTPIARIRFAMEIIRDEDDKAMVNQYIDTMDKSIEELDALVDELLVYARFDREEPQLELKSNNLVNLAYDICHRFALTEPELTFQINGINYQDVNELSEVTCLADKEAMNRVVDNLVRNAVRYAKTTINIAVTNDGQQARKSGSQEGSLHFEKTAAPQVKLAVQDDGPGIPEADRQSLFEPFVRLEETRDHKSGGIGLGLAIVKRYVELHKGRVEVDQAPLGGASFILTWPKQ</sequence>
<comment type="catalytic activity">
    <reaction evidence="1">
        <text>ATP + protein L-histidine = ADP + protein N-phospho-L-histidine.</text>
        <dbReference type="EC" id="2.7.13.3"/>
    </reaction>
</comment>
<dbReference type="SMART" id="SM00388">
    <property type="entry name" value="HisKA"/>
    <property type="match status" value="1"/>
</dbReference>
<keyword evidence="8" id="KW-0418">Kinase</keyword>
<evidence type="ECO:0000313" key="13">
    <source>
        <dbReference type="EMBL" id="REL30527.1"/>
    </source>
</evidence>